<feature type="compositionally biased region" description="Basic and acidic residues" evidence="1">
    <location>
        <begin position="283"/>
        <end position="304"/>
    </location>
</feature>
<protein>
    <submittedName>
        <fullName evidence="2">Uncharacterized protein</fullName>
    </submittedName>
</protein>
<dbReference type="Gene3D" id="6.10.250.2790">
    <property type="match status" value="1"/>
</dbReference>
<reference evidence="2 3" key="1">
    <citation type="journal article" date="2015" name="Environ. Microbiol.">
        <title>Metagenome sequence of Elaphomyces granulatus from sporocarp tissue reveals Ascomycota ectomycorrhizal fingerprints of genome expansion and a Proteobacteria-rich microbiome.</title>
        <authorList>
            <person name="Quandt C.A."/>
            <person name="Kohler A."/>
            <person name="Hesse C.N."/>
            <person name="Sharpton T.J."/>
            <person name="Martin F."/>
            <person name="Spatafora J.W."/>
        </authorList>
    </citation>
    <scope>NUCLEOTIDE SEQUENCE [LARGE SCALE GENOMIC DNA]</scope>
    <source>
        <strain evidence="2 3">OSC145934</strain>
    </source>
</reference>
<keyword evidence="3" id="KW-1185">Reference proteome</keyword>
<feature type="non-terminal residue" evidence="2">
    <location>
        <position position="364"/>
    </location>
</feature>
<accession>A0A232M207</accession>
<evidence type="ECO:0000256" key="1">
    <source>
        <dbReference type="SAM" id="MobiDB-lite"/>
    </source>
</evidence>
<feature type="compositionally biased region" description="Basic and acidic residues" evidence="1">
    <location>
        <begin position="314"/>
        <end position="327"/>
    </location>
</feature>
<gene>
    <name evidence="2" type="ORF">Egran_01833</name>
</gene>
<evidence type="ECO:0000313" key="3">
    <source>
        <dbReference type="Proteomes" id="UP000243515"/>
    </source>
</evidence>
<sequence>SSETGSSSQLEPSLQHFLDPSFDPAEFLNDALPPLTLATSQPHASKTPGAVPLADVSTRSQSVLSQLTAQNLRLSNILTQLTDEILRSGGRLAYDVEILRGETIGLWETLTESSHVDIGRFLPMVLDERTTDTDVTSEGMESHEKEEDPQKGALEPPFITQLRTLSQVRARLEQVVHTFGEAMEWPLPPSEVSFASSFISVSAPEPGPDHHSREEKGEEVANKLRAEIADLLDGDDGSEAGLEAATRRVEALRRLASVWKGTVEEKARNRFVDSLAKTVEDRRRILDSQSKDREQRRDRSERSPRRLSSRKSRPSIDHHTVEDRSKGDGGGPGGSTGGGGGGGGGSGGGLLRNLQRLRDEIYLD</sequence>
<dbReference type="Proteomes" id="UP000243515">
    <property type="component" value="Unassembled WGS sequence"/>
</dbReference>
<dbReference type="EMBL" id="NPHW01002948">
    <property type="protein sequence ID" value="OXV10406.1"/>
    <property type="molecule type" value="Genomic_DNA"/>
</dbReference>
<dbReference type="AlphaFoldDB" id="A0A232M207"/>
<feature type="non-terminal residue" evidence="2">
    <location>
        <position position="1"/>
    </location>
</feature>
<feature type="compositionally biased region" description="Basic and acidic residues" evidence="1">
    <location>
        <begin position="140"/>
        <end position="150"/>
    </location>
</feature>
<evidence type="ECO:0000313" key="2">
    <source>
        <dbReference type="EMBL" id="OXV10406.1"/>
    </source>
</evidence>
<name>A0A232M207_9EURO</name>
<organism evidence="2 3">
    <name type="scientific">Elaphomyces granulatus</name>
    <dbReference type="NCBI Taxonomy" id="519963"/>
    <lineage>
        <taxon>Eukaryota</taxon>
        <taxon>Fungi</taxon>
        <taxon>Dikarya</taxon>
        <taxon>Ascomycota</taxon>
        <taxon>Pezizomycotina</taxon>
        <taxon>Eurotiomycetes</taxon>
        <taxon>Eurotiomycetidae</taxon>
        <taxon>Eurotiales</taxon>
        <taxon>Elaphomycetaceae</taxon>
        <taxon>Elaphomyces</taxon>
    </lineage>
</organism>
<dbReference type="OrthoDB" id="5413829at2759"/>
<comment type="caution">
    <text evidence="2">The sequence shown here is derived from an EMBL/GenBank/DDBJ whole genome shotgun (WGS) entry which is preliminary data.</text>
</comment>
<feature type="region of interest" description="Disordered" evidence="1">
    <location>
        <begin position="132"/>
        <end position="152"/>
    </location>
</feature>
<feature type="compositionally biased region" description="Gly residues" evidence="1">
    <location>
        <begin position="328"/>
        <end position="350"/>
    </location>
</feature>
<proteinExistence type="predicted"/>
<feature type="region of interest" description="Disordered" evidence="1">
    <location>
        <begin position="283"/>
        <end position="364"/>
    </location>
</feature>